<sequence>MSFADRVRRERATNVFLVRGNDSTGRAAWYFLLVDPAKRTAFQRASSGELELNAYGRIIASGYGADPPADVSARMKTEYGFTSE</sequence>
<name>A0A6P2CVX0_9BACT</name>
<dbReference type="AlphaFoldDB" id="A0A6P2CVX0"/>
<dbReference type="EMBL" id="LR593886">
    <property type="protein sequence ID" value="VTR91320.1"/>
    <property type="molecule type" value="Genomic_DNA"/>
</dbReference>
<organism evidence="1 2">
    <name type="scientific">Gemmata massiliana</name>
    <dbReference type="NCBI Taxonomy" id="1210884"/>
    <lineage>
        <taxon>Bacteria</taxon>
        <taxon>Pseudomonadati</taxon>
        <taxon>Planctomycetota</taxon>
        <taxon>Planctomycetia</taxon>
        <taxon>Gemmatales</taxon>
        <taxon>Gemmataceae</taxon>
        <taxon>Gemmata</taxon>
    </lineage>
</organism>
<gene>
    <name evidence="1" type="ORF">SOIL9_63940</name>
</gene>
<evidence type="ECO:0000313" key="2">
    <source>
        <dbReference type="Proteomes" id="UP000464178"/>
    </source>
</evidence>
<dbReference type="KEGG" id="gms:SOIL9_63940"/>
<proteinExistence type="predicted"/>
<accession>A0A6P2CVX0</accession>
<dbReference type="Proteomes" id="UP000464178">
    <property type="component" value="Chromosome"/>
</dbReference>
<dbReference type="RefSeq" id="WP_162666329.1">
    <property type="nucleotide sequence ID" value="NZ_LR593886.1"/>
</dbReference>
<evidence type="ECO:0000313" key="1">
    <source>
        <dbReference type="EMBL" id="VTR91320.1"/>
    </source>
</evidence>
<protein>
    <submittedName>
        <fullName evidence="1">Uncharacterized protein</fullName>
    </submittedName>
</protein>
<keyword evidence="2" id="KW-1185">Reference proteome</keyword>
<reference evidence="1 2" key="1">
    <citation type="submission" date="2019-05" db="EMBL/GenBank/DDBJ databases">
        <authorList>
            <consortium name="Science for Life Laboratories"/>
        </authorList>
    </citation>
    <scope>NUCLEOTIDE SEQUENCE [LARGE SCALE GENOMIC DNA]</scope>
    <source>
        <strain evidence="1">Soil9</strain>
    </source>
</reference>